<evidence type="ECO:0000256" key="1">
    <source>
        <dbReference type="SAM" id="MobiDB-lite"/>
    </source>
</evidence>
<accession>A0A834N8I3</accession>
<dbReference type="Proteomes" id="UP000614350">
    <property type="component" value="Unassembled WGS sequence"/>
</dbReference>
<keyword evidence="3" id="KW-1185">Reference proteome</keyword>
<feature type="compositionally biased region" description="Basic and acidic residues" evidence="1">
    <location>
        <begin position="79"/>
        <end position="92"/>
    </location>
</feature>
<comment type="caution">
    <text evidence="2">The sequence shown here is derived from an EMBL/GenBank/DDBJ whole genome shotgun (WGS) entry which is preliminary data.</text>
</comment>
<gene>
    <name evidence="2" type="ORF">HZH66_006721</name>
</gene>
<evidence type="ECO:0000313" key="3">
    <source>
        <dbReference type="Proteomes" id="UP000614350"/>
    </source>
</evidence>
<name>A0A834N8I3_VESVU</name>
<sequence>MNGTISRRTNSTTVLHMSTYRACPISSPRTRARIEWCSYMATVYKCGKSQQVDDESAGNRTPKLVARISILRALDARLEDEASSRKELDPPKRGRSFSSA</sequence>
<reference evidence="2" key="1">
    <citation type="journal article" date="2020" name="G3 (Bethesda)">
        <title>High-Quality Assemblies for Three Invasive Social Wasps from the &lt;i&gt;Vespula&lt;/i&gt; Genus.</title>
        <authorList>
            <person name="Harrop T.W.R."/>
            <person name="Guhlin J."/>
            <person name="McLaughlin G.M."/>
            <person name="Permina E."/>
            <person name="Stockwell P."/>
            <person name="Gilligan J."/>
            <person name="Le Lec M.F."/>
            <person name="Gruber M.A.M."/>
            <person name="Quinn O."/>
            <person name="Lovegrove M."/>
            <person name="Duncan E.J."/>
            <person name="Remnant E.J."/>
            <person name="Van Eeckhoven J."/>
            <person name="Graham B."/>
            <person name="Knapp R.A."/>
            <person name="Langford K.W."/>
            <person name="Kronenberg Z."/>
            <person name="Press M.O."/>
            <person name="Eacker S.M."/>
            <person name="Wilson-Rankin E.E."/>
            <person name="Purcell J."/>
            <person name="Lester P.J."/>
            <person name="Dearden P.K."/>
        </authorList>
    </citation>
    <scope>NUCLEOTIDE SEQUENCE</scope>
    <source>
        <strain evidence="2">Marl-1</strain>
    </source>
</reference>
<dbReference type="EMBL" id="JACSEA010000006">
    <property type="protein sequence ID" value="KAF7398824.1"/>
    <property type="molecule type" value="Genomic_DNA"/>
</dbReference>
<protein>
    <submittedName>
        <fullName evidence="2">Uncharacterized protein</fullName>
    </submittedName>
</protein>
<evidence type="ECO:0000313" key="2">
    <source>
        <dbReference type="EMBL" id="KAF7398824.1"/>
    </source>
</evidence>
<organism evidence="2 3">
    <name type="scientific">Vespula vulgaris</name>
    <name type="common">Yellow jacket</name>
    <name type="synonym">Wasp</name>
    <dbReference type="NCBI Taxonomy" id="7454"/>
    <lineage>
        <taxon>Eukaryota</taxon>
        <taxon>Metazoa</taxon>
        <taxon>Ecdysozoa</taxon>
        <taxon>Arthropoda</taxon>
        <taxon>Hexapoda</taxon>
        <taxon>Insecta</taxon>
        <taxon>Pterygota</taxon>
        <taxon>Neoptera</taxon>
        <taxon>Endopterygota</taxon>
        <taxon>Hymenoptera</taxon>
        <taxon>Apocrita</taxon>
        <taxon>Aculeata</taxon>
        <taxon>Vespoidea</taxon>
        <taxon>Vespidae</taxon>
        <taxon>Vespinae</taxon>
        <taxon>Vespula</taxon>
    </lineage>
</organism>
<proteinExistence type="predicted"/>
<feature type="region of interest" description="Disordered" evidence="1">
    <location>
        <begin position="79"/>
        <end position="100"/>
    </location>
</feature>
<dbReference type="AlphaFoldDB" id="A0A834N8I3"/>